<accession>A0A323UGK2</accession>
<dbReference type="RefSeq" id="WP_110785624.1">
    <property type="nucleotide sequence ID" value="NZ_QKQS01000013.1"/>
</dbReference>
<dbReference type="Proteomes" id="UP000248134">
    <property type="component" value="Unassembled WGS sequence"/>
</dbReference>
<keyword evidence="1 6" id="KW-0436">Ligase</keyword>
<dbReference type="Pfam" id="PF02237">
    <property type="entry name" value="BPL_C"/>
    <property type="match status" value="1"/>
</dbReference>
<gene>
    <name evidence="6" type="ORF">DNX69_08755</name>
</gene>
<dbReference type="InterPro" id="IPR004408">
    <property type="entry name" value="Biotin_CoA_COase_ligase"/>
</dbReference>
<dbReference type="PROSITE" id="PS51733">
    <property type="entry name" value="BPL_LPL_CATALYTIC"/>
    <property type="match status" value="1"/>
</dbReference>
<dbReference type="EC" id="6.3.4.15" evidence="3"/>
<proteinExistence type="predicted"/>
<dbReference type="AlphaFoldDB" id="A0A323UGK2"/>
<dbReference type="GO" id="GO:0004077">
    <property type="term" value="F:biotin--[biotin carboxyl-carrier protein] ligase activity"/>
    <property type="evidence" value="ECO:0007669"/>
    <property type="project" value="UniProtKB-EC"/>
</dbReference>
<protein>
    <recommendedName>
        <fullName evidence="3">biotin--[biotin carboxyl-carrier protein] ligase</fullName>
        <ecNumber evidence="3">6.3.4.15</ecNumber>
    </recommendedName>
</protein>
<evidence type="ECO:0000256" key="3">
    <source>
        <dbReference type="ARBA" id="ARBA00024227"/>
    </source>
</evidence>
<dbReference type="InterPro" id="IPR004143">
    <property type="entry name" value="BPL_LPL_catalytic"/>
</dbReference>
<dbReference type="EMBL" id="QKQS01000013">
    <property type="protein sequence ID" value="PZA12102.1"/>
    <property type="molecule type" value="Genomic_DNA"/>
</dbReference>
<dbReference type="PANTHER" id="PTHR12835:SF5">
    <property type="entry name" value="BIOTIN--PROTEIN LIGASE"/>
    <property type="match status" value="1"/>
</dbReference>
<evidence type="ECO:0000259" key="5">
    <source>
        <dbReference type="PROSITE" id="PS51733"/>
    </source>
</evidence>
<evidence type="ECO:0000313" key="7">
    <source>
        <dbReference type="Proteomes" id="UP000248134"/>
    </source>
</evidence>
<dbReference type="Pfam" id="PF03099">
    <property type="entry name" value="BPL_LplA_LipB"/>
    <property type="match status" value="1"/>
</dbReference>
<evidence type="ECO:0000256" key="2">
    <source>
        <dbReference type="ARBA" id="ARBA00023267"/>
    </source>
</evidence>
<dbReference type="GO" id="GO:0005737">
    <property type="term" value="C:cytoplasm"/>
    <property type="evidence" value="ECO:0007669"/>
    <property type="project" value="TreeGrafter"/>
</dbReference>
<dbReference type="Gene3D" id="3.30.930.10">
    <property type="entry name" value="Bira Bifunctional Protein, Domain 2"/>
    <property type="match status" value="1"/>
</dbReference>
<dbReference type="SUPFAM" id="SSF55681">
    <property type="entry name" value="Class II aaRS and biotin synthetases"/>
    <property type="match status" value="1"/>
</dbReference>
<feature type="domain" description="BPL/LPL catalytic" evidence="5">
    <location>
        <begin position="1"/>
        <end position="197"/>
    </location>
</feature>
<name>A0A323UGK2_RHOPL</name>
<dbReference type="InterPro" id="IPR045864">
    <property type="entry name" value="aa-tRNA-synth_II/BPL/LPL"/>
</dbReference>
<evidence type="ECO:0000256" key="4">
    <source>
        <dbReference type="ARBA" id="ARBA00047846"/>
    </source>
</evidence>
<dbReference type="OrthoDB" id="9807064at2"/>
<dbReference type="Gene3D" id="2.30.30.100">
    <property type="match status" value="1"/>
</dbReference>
<sequence>MSFALGPKARAARVGLKVFDETGSTNTDAMAYARSGGQAPCWFVTTMQTAGRGRRNRVWVAPRGNLASSVFESFNVAPAVAATLGFAAGVALEKALREVSVEAAMRSPNSAANDYRLKWPNDILAGGSKLVGMNLEAETLPDGRLAVVVGMGTNVVAAPEGLPGAVTCLSQLGVTASAEDVFTALSDSWHEMRGIWDNGRGFPKIRDLWLERAAGLGQTVSIRSGASVVSGIFDTIDETGCMVLITSDRKRIPIAAGDVYFGDAASAKAAD</sequence>
<comment type="caution">
    <text evidence="6">The sequence shown here is derived from an EMBL/GenBank/DDBJ whole genome shotgun (WGS) entry which is preliminary data.</text>
</comment>
<comment type="catalytic activity">
    <reaction evidence="4">
        <text>biotin + L-lysyl-[protein] + ATP = N(6)-biotinyl-L-lysyl-[protein] + AMP + diphosphate + H(+)</text>
        <dbReference type="Rhea" id="RHEA:11756"/>
        <dbReference type="Rhea" id="RHEA-COMP:9752"/>
        <dbReference type="Rhea" id="RHEA-COMP:10505"/>
        <dbReference type="ChEBI" id="CHEBI:15378"/>
        <dbReference type="ChEBI" id="CHEBI:29969"/>
        <dbReference type="ChEBI" id="CHEBI:30616"/>
        <dbReference type="ChEBI" id="CHEBI:33019"/>
        <dbReference type="ChEBI" id="CHEBI:57586"/>
        <dbReference type="ChEBI" id="CHEBI:83144"/>
        <dbReference type="ChEBI" id="CHEBI:456215"/>
        <dbReference type="EC" id="6.3.4.15"/>
    </reaction>
</comment>
<keyword evidence="2" id="KW-0092">Biotin</keyword>
<evidence type="ECO:0000313" key="6">
    <source>
        <dbReference type="EMBL" id="PZA12102.1"/>
    </source>
</evidence>
<dbReference type="CDD" id="cd16442">
    <property type="entry name" value="BPL"/>
    <property type="match status" value="1"/>
</dbReference>
<dbReference type="PANTHER" id="PTHR12835">
    <property type="entry name" value="BIOTIN PROTEIN LIGASE"/>
    <property type="match status" value="1"/>
</dbReference>
<organism evidence="6 7">
    <name type="scientific">Rhodopseudomonas palustris</name>
    <dbReference type="NCBI Taxonomy" id="1076"/>
    <lineage>
        <taxon>Bacteria</taxon>
        <taxon>Pseudomonadati</taxon>
        <taxon>Pseudomonadota</taxon>
        <taxon>Alphaproteobacteria</taxon>
        <taxon>Hyphomicrobiales</taxon>
        <taxon>Nitrobacteraceae</taxon>
        <taxon>Rhodopseudomonas</taxon>
    </lineage>
</organism>
<dbReference type="NCBIfam" id="TIGR00121">
    <property type="entry name" value="birA_ligase"/>
    <property type="match status" value="1"/>
</dbReference>
<evidence type="ECO:0000256" key="1">
    <source>
        <dbReference type="ARBA" id="ARBA00022598"/>
    </source>
</evidence>
<reference evidence="6 7" key="1">
    <citation type="submission" date="2018-06" db="EMBL/GenBank/DDBJ databases">
        <title>Draft Whole-Genome Sequence of the purple photosynthetic bacterium Rhodospeudomonas palustris XCP.</title>
        <authorList>
            <person name="Rayyan A."/>
            <person name="Meyer T.E."/>
            <person name="Kyndt J.A."/>
        </authorList>
    </citation>
    <scope>NUCLEOTIDE SEQUENCE [LARGE SCALE GENOMIC DNA]</scope>
    <source>
        <strain evidence="6 7">XCP</strain>
    </source>
</reference>
<dbReference type="InterPro" id="IPR003142">
    <property type="entry name" value="BPL_C"/>
</dbReference>